<dbReference type="Proteomes" id="UP001234202">
    <property type="component" value="Unassembled WGS sequence"/>
</dbReference>
<reference evidence="1" key="1">
    <citation type="submission" date="2023-04" db="EMBL/GenBank/DDBJ databases">
        <title>Draft Genome sequencing of Naganishia species isolated from polar environments using Oxford Nanopore Technology.</title>
        <authorList>
            <person name="Leo P."/>
            <person name="Venkateswaran K."/>
        </authorList>
    </citation>
    <scope>NUCLEOTIDE SEQUENCE</scope>
    <source>
        <strain evidence="1">DBVPG 5303</strain>
    </source>
</reference>
<dbReference type="EMBL" id="JASBWV010000001">
    <property type="protein sequence ID" value="KAJ9127916.1"/>
    <property type="molecule type" value="Genomic_DNA"/>
</dbReference>
<comment type="caution">
    <text evidence="1">The sequence shown here is derived from an EMBL/GenBank/DDBJ whole genome shotgun (WGS) entry which is preliminary data.</text>
</comment>
<organism evidence="1 2">
    <name type="scientific">Naganishia onofrii</name>
    <dbReference type="NCBI Taxonomy" id="1851511"/>
    <lineage>
        <taxon>Eukaryota</taxon>
        <taxon>Fungi</taxon>
        <taxon>Dikarya</taxon>
        <taxon>Basidiomycota</taxon>
        <taxon>Agaricomycotina</taxon>
        <taxon>Tremellomycetes</taxon>
        <taxon>Filobasidiales</taxon>
        <taxon>Filobasidiaceae</taxon>
        <taxon>Naganishia</taxon>
    </lineage>
</organism>
<proteinExistence type="predicted"/>
<accession>A0ACC2XXM1</accession>
<keyword evidence="2" id="KW-1185">Reference proteome</keyword>
<gene>
    <name evidence="1" type="ORF">QFC24_000201</name>
</gene>
<name>A0ACC2XXM1_9TREE</name>
<protein>
    <submittedName>
        <fullName evidence="1">Uncharacterized protein</fullName>
    </submittedName>
</protein>
<sequence length="252" mass="27982">MQAKLKAGEIDVCIALTDSLIAGIANGQTSYKLIGRYISTPLRWAVITGQDSKYKEINDLKGTKLGISRLGSGSQVMASVMSLQQGWKPEDQPSFEVKGSFKPLRDSVNSGETSVFLWEWFTTKPYADSGEVRFIESVYTPWPCWMLAASPSANEDEVKQFLAALGEYTTSFDSKEKRETENVAYVAKTFNQQESDVKEWLSTVAWYHDLAKVESKVVIDTLQTLEKAGVVKAPPTGWNVANFVNEKVSTIV</sequence>
<evidence type="ECO:0000313" key="2">
    <source>
        <dbReference type="Proteomes" id="UP001234202"/>
    </source>
</evidence>
<evidence type="ECO:0000313" key="1">
    <source>
        <dbReference type="EMBL" id="KAJ9127916.1"/>
    </source>
</evidence>